<feature type="compositionally biased region" description="Basic residues" evidence="6">
    <location>
        <begin position="1848"/>
        <end position="1862"/>
    </location>
</feature>
<keyword evidence="3 5" id="KW-0175">Coiled coil</keyword>
<dbReference type="PANTHER" id="PTHR15742:SF5">
    <property type="entry name" value="GIRDIN"/>
    <property type="match status" value="1"/>
</dbReference>
<feature type="domain" description="SOGA coiled-coil" evidence="7">
    <location>
        <begin position="526"/>
        <end position="575"/>
    </location>
</feature>
<dbReference type="Proteomes" id="UP000192223">
    <property type="component" value="Unplaced"/>
</dbReference>
<feature type="coiled-coil region" evidence="5">
    <location>
        <begin position="1208"/>
        <end position="1418"/>
    </location>
</feature>
<feature type="region of interest" description="Disordered" evidence="6">
    <location>
        <begin position="467"/>
        <end position="510"/>
    </location>
</feature>
<feature type="compositionally biased region" description="Polar residues" evidence="6">
    <location>
        <begin position="1801"/>
        <end position="1817"/>
    </location>
</feature>
<feature type="region of interest" description="Disordered" evidence="6">
    <location>
        <begin position="1801"/>
        <end position="1948"/>
    </location>
</feature>
<evidence type="ECO:0000256" key="4">
    <source>
        <dbReference type="ARBA" id="ARBA00023136"/>
    </source>
</evidence>
<keyword evidence="2" id="KW-0597">Phosphoprotein</keyword>
<evidence type="ECO:0000313" key="9">
    <source>
        <dbReference type="RefSeq" id="XP_025831499.1"/>
    </source>
</evidence>
<proteinExistence type="predicted"/>
<evidence type="ECO:0000256" key="5">
    <source>
        <dbReference type="SAM" id="Coils"/>
    </source>
</evidence>
<accession>A0A7F5R6B1</accession>
<feature type="compositionally biased region" description="Low complexity" evidence="6">
    <location>
        <begin position="1882"/>
        <end position="1891"/>
    </location>
</feature>
<feature type="compositionally biased region" description="Basic and acidic residues" evidence="6">
    <location>
        <begin position="37"/>
        <end position="53"/>
    </location>
</feature>
<sequence>MHHIYPLSKGDPLCPLGFHPQVRWPTRCKRCFRDYKEHGGKKKSGEIFQKDDSTASTPNLNVWNSSKIETNKRSWASSSNLSNEGDKASDRSKNNNAQESVSWISTPDLVQLQEDAQANIPTVSLTLHKRKQQPIKAYRTVSDSVLKADKAVFDRNDDLATRAKRLQAIKESNREAEKRKRIQIKEVKTTGDSDSSNDVQFLIQVKTTSIKDDIDDDIVSNAGTETTDTTLVNDSADNELQEQIESLKQELESTKTKCERLEREKSDLLLRRLAAMETSTSKTTASEVLKLQQKCNELQSQLEDMKDDRRSLNFRVKELEEELKLRPTAQAAQKAMDELRSKLLAAETLCEELMDENEDMKKELRDLEEEMEEMQDNFREDQADEYSSLRKELEQTTKNCRILSFKLRKSERRVEQLEMQKTEVEKKFNEVSGGSENINKIRLIEQQLQEYKDTNSRLQKELEEANSKLNKVEEGSNKKKPVKLGSIPKMASTEGKVSRDSLTRGGSQEDPAVLLRDLQDSMEREADLREQLKFAEEEAQNLRKKVSRIEDDNESLVLQLKKMATKTKNRKLSPTSRHNSDFSNNKDGAPDNDDPTELKLLLELNEQETKVLRKKVEELEAEGEASKKKIKDLLEKLNQHKKIESLQKKEAVIDLKKGRSKDIQKKQVCEVDQRSHSLQKQLETIEQEATVLRSKIQDLEGENEKLSAENKRLQLFYSSKTSKTDKVLDPYIDRIAELEEELNKVHEKITKNSETDKLQLKLDQLESENKRLAEKLEHLKDESITHFLNRIPKNPGSITSKIQLKNMVNELENEIGDLVLALKRTTDEKNSLEEEIKRFKGDKNLIDYEKPLDKLKFQSKADKQFNNSSQTSKTLAEETKILKEEKDRIQKEIQKMSEEKNNLQKEIDNLSSYISGNQNSYQGTNNDMVKEIDELKRKLKSKEDEILKLTSELGDLKRSIKEQTASAKQTSEVEQKILKLEKEAKRKEKTLTELLRNIETKLVEEQNKLNDKDRELNEFVKKSVNEKESFSTKMSELDREISHLNSQLDGKSNKIKELESNLSKEKEKHSREISLLKTANASEIECVKSELSKSTSSVGELQAKLDGLTREKAQLDKKTKTLEENFSKERSKLEAKIGELEIDLQNERKKMELMKANQEKEYKNRTAELNTLKSKIKTLELNSNVGNKKISEVKIEYQEKIDKMDAMVAAAKADYSKLTAKYEILEEEHVATKAKLIMEKESLSNQISSLKDELKSTNKELQTLRETYNRDKDAWIREKLSLQERLKGKEERIRNSMGNNIGLTSMKASLDEKLSELDQIKKEYDVISDQLEYMRKENDELKKKLDDYDKVSKVQRSISAESSAMEKEIKQLKAKLLTVEKSKRTDLTECKIRYESQMKHINEEIKTLQSQVTRFKRERDTFKHLLESAQKTIGDLKANPINRKDSRGSSSSLDELEESRTKIAALEQQISCMEDELSEARLEASKHKTELISERSSWEVKLSELHSRINELEEERLLSSGRTKVAGLKTKMELAWQKEREEQQRLLQETSTLARDLRQTLFEVERERDKERLEAKRKQDQLKKTIEEDQEATRRKLAELQYDLLELRDAHAKLRTTNEKLRREKERYEKEREEMKSVISTKKKQHQSEERKITVILNEIESLTRFLSDFQSTRETITETVEFKHTPTPPRRTKGPRSREASPNIENSISSSSKEDVSPQMSSVMQRLYEATAELKRYQRYAEDEKERDYIIKRTMGMRRATSSEHDDIPRLKMRQLKNGTGNALHRKSLSLEHTIPQDQSIWRTDNGSVSSMQSLEDASDVDTKWKRDSSMDSRLSGGSNQSDSGEKKKKKGFMKKLKTLTKSRSIDDQDPGHFPPPGTLSKPSSTSEVPSSHEDKGSKKDLRGRLTGIFKRAGSSSRSNSLERQGKQDTSSTQRPLMPSGSNSSIS</sequence>
<evidence type="ECO:0000256" key="6">
    <source>
        <dbReference type="SAM" id="MobiDB-lite"/>
    </source>
</evidence>
<protein>
    <submittedName>
        <fullName evidence="9 10">Myosin heavy chain, cardiac muscle isoform isoform X1</fullName>
    </submittedName>
</protein>
<feature type="region of interest" description="Disordered" evidence="6">
    <location>
        <begin position="564"/>
        <end position="596"/>
    </location>
</feature>
<comment type="subcellular location">
    <subcellularLocation>
        <location evidence="1">Membrane</location>
    </subcellularLocation>
</comment>
<feature type="compositionally biased region" description="Polar residues" evidence="6">
    <location>
        <begin position="572"/>
        <end position="586"/>
    </location>
</feature>
<feature type="region of interest" description="Disordered" evidence="6">
    <location>
        <begin position="1436"/>
        <end position="1458"/>
    </location>
</feature>
<dbReference type="KEGG" id="apln:108739782"/>
<feature type="compositionally biased region" description="Basic and acidic residues" evidence="6">
    <location>
        <begin position="84"/>
        <end position="93"/>
    </location>
</feature>
<feature type="compositionally biased region" description="Basic and acidic residues" evidence="6">
    <location>
        <begin position="1892"/>
        <end position="1905"/>
    </location>
</feature>
<feature type="compositionally biased region" description="Polar residues" evidence="6">
    <location>
        <begin position="54"/>
        <end position="83"/>
    </location>
</feature>
<evidence type="ECO:0000256" key="3">
    <source>
        <dbReference type="ARBA" id="ARBA00023054"/>
    </source>
</evidence>
<feature type="compositionally biased region" description="Basic and acidic residues" evidence="6">
    <location>
        <begin position="1822"/>
        <end position="1832"/>
    </location>
</feature>
<keyword evidence="8" id="KW-1185">Reference proteome</keyword>
<keyword evidence="4" id="KW-0472">Membrane</keyword>
<gene>
    <name evidence="9 10" type="primary">LOC108739782</name>
</gene>
<evidence type="ECO:0000259" key="7">
    <source>
        <dbReference type="Pfam" id="PF11365"/>
    </source>
</evidence>
<dbReference type="GO" id="GO:0010506">
    <property type="term" value="P:regulation of autophagy"/>
    <property type="evidence" value="ECO:0007669"/>
    <property type="project" value="InterPro"/>
</dbReference>
<dbReference type="InterPro" id="IPR027881">
    <property type="entry name" value="SOGA_CC"/>
</dbReference>
<dbReference type="PANTHER" id="PTHR15742">
    <property type="entry name" value="GIRDIN"/>
    <property type="match status" value="1"/>
</dbReference>
<evidence type="ECO:0000256" key="1">
    <source>
        <dbReference type="ARBA" id="ARBA00004370"/>
    </source>
</evidence>
<dbReference type="GeneID" id="108739782"/>
<name>A0A7F5R6B1_AGRPL</name>
<feature type="coiled-coil region" evidence="5">
    <location>
        <begin position="518"/>
        <end position="559"/>
    </location>
</feature>
<dbReference type="GO" id="GO:0016020">
    <property type="term" value="C:membrane"/>
    <property type="evidence" value="ECO:0007669"/>
    <property type="project" value="UniProtKB-SubCell"/>
</dbReference>
<dbReference type="GO" id="GO:0005615">
    <property type="term" value="C:extracellular space"/>
    <property type="evidence" value="ECO:0007669"/>
    <property type="project" value="InterPro"/>
</dbReference>
<feature type="compositionally biased region" description="Basic and acidic residues" evidence="6">
    <location>
        <begin position="1625"/>
        <end position="1636"/>
    </location>
</feature>
<dbReference type="InterPro" id="IPR049885">
    <property type="entry name" value="MTCL1-3"/>
</dbReference>
<feature type="compositionally biased region" description="Basic and acidic residues" evidence="6">
    <location>
        <begin position="467"/>
        <end position="477"/>
    </location>
</feature>
<feature type="region of interest" description="Disordered" evidence="6">
    <location>
        <begin position="1625"/>
        <end position="1645"/>
    </location>
</feature>
<dbReference type="RefSeq" id="XP_025831500.1">
    <property type="nucleotide sequence ID" value="XM_025975715.1"/>
</dbReference>
<feature type="region of interest" description="Disordered" evidence="6">
    <location>
        <begin position="37"/>
        <end position="100"/>
    </location>
</feature>
<feature type="compositionally biased region" description="Polar residues" evidence="6">
    <location>
        <begin position="1833"/>
        <end position="1844"/>
    </location>
</feature>
<dbReference type="RefSeq" id="XP_025831499.1">
    <property type="nucleotide sequence ID" value="XM_025975714.1"/>
</dbReference>
<feature type="coiled-coil region" evidence="5">
    <location>
        <begin position="1098"/>
        <end position="1182"/>
    </location>
</feature>
<feature type="coiled-coil region" evidence="5">
    <location>
        <begin position="602"/>
        <end position="636"/>
    </location>
</feature>
<feature type="coiled-coil region" evidence="5">
    <location>
        <begin position="872"/>
        <end position="1068"/>
    </location>
</feature>
<feature type="compositionally biased region" description="Low complexity" evidence="6">
    <location>
        <begin position="1702"/>
        <end position="1712"/>
    </location>
</feature>
<evidence type="ECO:0000256" key="2">
    <source>
        <dbReference type="ARBA" id="ARBA00022553"/>
    </source>
</evidence>
<dbReference type="Gene3D" id="1.10.287.1490">
    <property type="match status" value="2"/>
</dbReference>
<feature type="coiled-coil region" evidence="5">
    <location>
        <begin position="675"/>
        <end position="842"/>
    </location>
</feature>
<feature type="compositionally biased region" description="Polar residues" evidence="6">
    <location>
        <begin position="1915"/>
        <end position="1948"/>
    </location>
</feature>
<dbReference type="Pfam" id="PF11365">
    <property type="entry name" value="SOGA"/>
    <property type="match status" value="1"/>
</dbReference>
<organism evidence="8 9">
    <name type="scientific">Agrilus planipennis</name>
    <name type="common">Emerald ash borer</name>
    <name type="synonym">Agrilus marcopoli</name>
    <dbReference type="NCBI Taxonomy" id="224129"/>
    <lineage>
        <taxon>Eukaryota</taxon>
        <taxon>Metazoa</taxon>
        <taxon>Ecdysozoa</taxon>
        <taxon>Arthropoda</taxon>
        <taxon>Hexapoda</taxon>
        <taxon>Insecta</taxon>
        <taxon>Pterygota</taxon>
        <taxon>Neoptera</taxon>
        <taxon>Endopterygota</taxon>
        <taxon>Coleoptera</taxon>
        <taxon>Polyphaga</taxon>
        <taxon>Elateriformia</taxon>
        <taxon>Buprestoidea</taxon>
        <taxon>Buprestidae</taxon>
        <taxon>Agrilinae</taxon>
        <taxon>Agrilus</taxon>
    </lineage>
</organism>
<evidence type="ECO:0000313" key="10">
    <source>
        <dbReference type="RefSeq" id="XP_025831500.1"/>
    </source>
</evidence>
<reference evidence="9 10" key="1">
    <citation type="submission" date="2025-04" db="UniProtKB">
        <authorList>
            <consortium name="RefSeq"/>
        </authorList>
    </citation>
    <scope>IDENTIFICATION</scope>
    <source>
        <tissue evidence="9 10">Entire body</tissue>
    </source>
</reference>
<dbReference type="OrthoDB" id="10036174at2759"/>
<evidence type="ECO:0000313" key="8">
    <source>
        <dbReference type="Proteomes" id="UP000192223"/>
    </source>
</evidence>
<feature type="region of interest" description="Disordered" evidence="6">
    <location>
        <begin position="1679"/>
        <end position="1720"/>
    </location>
</feature>